<evidence type="ECO:0000256" key="6">
    <source>
        <dbReference type="ARBA" id="ARBA00023136"/>
    </source>
</evidence>
<dbReference type="GO" id="GO:0030244">
    <property type="term" value="P:cellulose biosynthetic process"/>
    <property type="evidence" value="ECO:0007669"/>
    <property type="project" value="InterPro"/>
</dbReference>
<keyword evidence="2" id="KW-0328">Glycosyltransferase</keyword>
<dbReference type="FunFam" id="3.90.550.10:FF:000194">
    <property type="entry name" value="Cellulose synthase-like protein G2 isoform A"/>
    <property type="match status" value="1"/>
</dbReference>
<feature type="transmembrane region" description="Helical" evidence="11">
    <location>
        <begin position="697"/>
        <end position="720"/>
    </location>
</feature>
<keyword evidence="5 11" id="KW-1133">Transmembrane helix</keyword>
<evidence type="ECO:0000313" key="12">
    <source>
        <dbReference type="EMBL" id="TYI66813.1"/>
    </source>
</evidence>
<keyword evidence="4 11" id="KW-0812">Transmembrane</keyword>
<dbReference type="GO" id="GO:0016020">
    <property type="term" value="C:membrane"/>
    <property type="evidence" value="ECO:0007669"/>
    <property type="project" value="InterPro"/>
</dbReference>
<feature type="transmembrane region" description="Helical" evidence="11">
    <location>
        <begin position="564"/>
        <end position="587"/>
    </location>
</feature>
<feature type="transmembrane region" description="Helical" evidence="11">
    <location>
        <begin position="100"/>
        <end position="118"/>
    </location>
</feature>
<evidence type="ECO:0000256" key="11">
    <source>
        <dbReference type="SAM" id="Phobius"/>
    </source>
</evidence>
<dbReference type="GO" id="GO:0016760">
    <property type="term" value="F:cellulose synthase (UDP-forming) activity"/>
    <property type="evidence" value="ECO:0007669"/>
    <property type="project" value="InterPro"/>
</dbReference>
<evidence type="ECO:0000256" key="1">
    <source>
        <dbReference type="ARBA" id="ARBA00004127"/>
    </source>
</evidence>
<evidence type="ECO:0000256" key="4">
    <source>
        <dbReference type="ARBA" id="ARBA00022692"/>
    </source>
</evidence>
<dbReference type="EMBL" id="CM017657">
    <property type="protein sequence ID" value="TYI66813.1"/>
    <property type="molecule type" value="Genomic_DNA"/>
</dbReference>
<evidence type="ECO:0000256" key="2">
    <source>
        <dbReference type="ARBA" id="ARBA00022676"/>
    </source>
</evidence>
<feature type="binding site" evidence="9">
    <location>
        <position position="185"/>
    </location>
    <ligand>
        <name>UDP-alpha-D-glucose</name>
        <dbReference type="ChEBI" id="CHEBI:58885"/>
    </ligand>
</feature>
<feature type="binding site" evidence="10">
    <location>
        <position position="338"/>
    </location>
    <ligand>
        <name>Mn(2+)</name>
        <dbReference type="ChEBI" id="CHEBI:29035"/>
    </ligand>
</feature>
<keyword evidence="13" id="KW-1185">Reference proteome</keyword>
<organism evidence="12 13">
    <name type="scientific">Gossypium mustelinum</name>
    <name type="common">Cotton</name>
    <name type="synonym">Gossypium caicoense</name>
    <dbReference type="NCBI Taxonomy" id="34275"/>
    <lineage>
        <taxon>Eukaryota</taxon>
        <taxon>Viridiplantae</taxon>
        <taxon>Streptophyta</taxon>
        <taxon>Embryophyta</taxon>
        <taxon>Tracheophyta</taxon>
        <taxon>Spermatophyta</taxon>
        <taxon>Magnoliopsida</taxon>
        <taxon>eudicotyledons</taxon>
        <taxon>Gunneridae</taxon>
        <taxon>Pentapetalae</taxon>
        <taxon>rosids</taxon>
        <taxon>malvids</taxon>
        <taxon>Malvales</taxon>
        <taxon>Malvaceae</taxon>
        <taxon>Malvoideae</taxon>
        <taxon>Gossypium</taxon>
    </lineage>
</organism>
<evidence type="ECO:0000256" key="3">
    <source>
        <dbReference type="ARBA" id="ARBA00022679"/>
    </source>
</evidence>
<comment type="subcellular location">
    <subcellularLocation>
        <location evidence="1">Endomembrane system</location>
        <topology evidence="1">Multi-pass membrane protein</topology>
    </subcellularLocation>
</comment>
<accession>A0A5D2TR95</accession>
<sequence length="786" mass="90235">MNLLSHVKNISRILLTNKCEQNHCHVLSIYSLLELNQLIKFKQSSMEKSVPLHVYHVNKTSIIINRAHAFLYSIALLFLIHYRLSFFFQHPKNTTIPTLPWLLIFVSELLLSLAWLFTQSYRWRPVTRTVFPERLPADDKLPAIDVFICTADPNKEPSVEVMNTVISAMALDYPPEKLHVYVSDDAGSDATLRCTKEAWNFARYWVPFCRKYDLVTACPDVYFSSSEVDSGNFEGSEFKAARTKMEEKYEVLKQEIRRIVQQHSTTGDALHSARNHPSTLEVINEHSKEEDEVKIPLLVYVSREKRPSHHHNFKAGALNVLLRVSAIISNSPYILMLDCDMYCNDPTSVRQAMCYYCDPQTPSSIAFVQFPQTFRNICQDDIYDSQIRHLFKILWHGFDGVGGPTISGSNLYIKREALLGSFSKQQELMARKRSFGPSNDFIKTLVEEYKPGFINDGESSRMLLEKANVLASCSYEHQTSWGSTVGFLYFCVVEDYFTGFSLHRKGWKSVYLYPKKPQFLGTATTNFNEVSIQWTRWASGLTSVAISKFCPLIYGPLKMSWVQFMCYSELAFMPLLNCLSLWGFAFIPQLCLFNDIPLYPKVWDSSFNIFFIIFVSAILKSLYEVVTTGGQVRTWRNDWRIWMMRSITSYFYGSLDVVLNKLGMKEASFLPTNKVIDDEQVKLYEMGIFDFRTATTFLAPLVTVILVNIAAFVRALVVNVVDNDRDGYWEKMFGQMFLSFYILVSNYAVIEGMIIRRDKASIPLYVTLLSGVFSLCILLIGSAILS</sequence>
<keyword evidence="3" id="KW-0808">Transferase</keyword>
<evidence type="ECO:0000256" key="10">
    <source>
        <dbReference type="PIRSR" id="PIRSR605150-3"/>
    </source>
</evidence>
<evidence type="ECO:0000256" key="9">
    <source>
        <dbReference type="PIRSR" id="PIRSR605150-2"/>
    </source>
</evidence>
<dbReference type="GO" id="GO:0012505">
    <property type="term" value="C:endomembrane system"/>
    <property type="evidence" value="ECO:0007669"/>
    <property type="project" value="UniProtKB-SubCell"/>
</dbReference>
<feature type="transmembrane region" description="Helical" evidence="11">
    <location>
        <begin position="732"/>
        <end position="750"/>
    </location>
</feature>
<dbReference type="Pfam" id="PF03552">
    <property type="entry name" value="Cellulose_synt"/>
    <property type="match status" value="2"/>
</dbReference>
<dbReference type="GO" id="GO:0071555">
    <property type="term" value="P:cell wall organization"/>
    <property type="evidence" value="ECO:0007669"/>
    <property type="project" value="UniProtKB-KW"/>
</dbReference>
<feature type="active site" evidence="8">
    <location>
        <position position="495"/>
    </location>
</feature>
<dbReference type="PANTHER" id="PTHR13301">
    <property type="entry name" value="X-BOX TRANSCRIPTION FACTOR-RELATED"/>
    <property type="match status" value="1"/>
</dbReference>
<evidence type="ECO:0008006" key="14">
    <source>
        <dbReference type="Google" id="ProtNLM"/>
    </source>
</evidence>
<feature type="transmembrane region" description="Helical" evidence="11">
    <location>
        <begin position="69"/>
        <end position="88"/>
    </location>
</feature>
<feature type="binding site" evidence="9">
    <location>
        <position position="156"/>
    </location>
    <ligand>
        <name>UDP-alpha-D-glucose</name>
        <dbReference type="ChEBI" id="CHEBI:58885"/>
    </ligand>
</feature>
<keyword evidence="7" id="KW-0961">Cell wall biogenesis/degradation</keyword>
<evidence type="ECO:0000256" key="5">
    <source>
        <dbReference type="ARBA" id="ARBA00022989"/>
    </source>
</evidence>
<dbReference type="Proteomes" id="UP000323597">
    <property type="component" value="Chromosome D09"/>
</dbReference>
<feature type="binding site" evidence="9">
    <location>
        <position position="155"/>
    </location>
    <ligand>
        <name>UDP-alpha-D-glucose</name>
        <dbReference type="ChEBI" id="CHEBI:58885"/>
    </ligand>
</feature>
<feature type="active site" evidence="8">
    <location>
        <position position="185"/>
    </location>
</feature>
<dbReference type="InterPro" id="IPR005150">
    <property type="entry name" value="Cellulose_synth"/>
</dbReference>
<dbReference type="AlphaFoldDB" id="A0A5D2TR95"/>
<protein>
    <recommendedName>
        <fullName evidence="14">Glycosyltransferase 2-like domain-containing protein</fullName>
    </recommendedName>
</protein>
<dbReference type="InterPro" id="IPR029044">
    <property type="entry name" value="Nucleotide-diphossugar_trans"/>
</dbReference>
<evidence type="ECO:0000256" key="8">
    <source>
        <dbReference type="PIRSR" id="PIRSR605150-1"/>
    </source>
</evidence>
<keyword evidence="6 11" id="KW-0472">Membrane</keyword>
<proteinExistence type="predicted"/>
<feature type="binding site" evidence="10">
    <location>
        <position position="314"/>
    </location>
    <ligand>
        <name>Mn(2+)</name>
        <dbReference type="ChEBI" id="CHEBI:29035"/>
    </ligand>
</feature>
<dbReference type="Gene3D" id="3.90.550.10">
    <property type="entry name" value="Spore Coat Polysaccharide Biosynthesis Protein SpsA, Chain A"/>
    <property type="match status" value="2"/>
</dbReference>
<feature type="transmembrane region" description="Helical" evidence="11">
    <location>
        <begin position="762"/>
        <end position="785"/>
    </location>
</feature>
<reference evidence="12 13" key="1">
    <citation type="submission" date="2019-07" db="EMBL/GenBank/DDBJ databases">
        <title>WGS assembly of Gossypium mustelinum.</title>
        <authorList>
            <person name="Chen Z.J."/>
            <person name="Sreedasyam A."/>
            <person name="Ando A."/>
            <person name="Song Q."/>
            <person name="De L."/>
            <person name="Hulse-Kemp A."/>
            <person name="Ding M."/>
            <person name="Ye W."/>
            <person name="Kirkbride R."/>
            <person name="Jenkins J."/>
            <person name="Plott C."/>
            <person name="Lovell J."/>
            <person name="Lin Y.-M."/>
            <person name="Vaughn R."/>
            <person name="Liu B."/>
            <person name="Li W."/>
            <person name="Simpson S."/>
            <person name="Scheffler B."/>
            <person name="Saski C."/>
            <person name="Grover C."/>
            <person name="Hu G."/>
            <person name="Conover J."/>
            <person name="Carlson J."/>
            <person name="Shu S."/>
            <person name="Boston L."/>
            <person name="Williams M."/>
            <person name="Peterson D."/>
            <person name="Mcgee K."/>
            <person name="Jones D."/>
            <person name="Wendel J."/>
            <person name="Stelly D."/>
            <person name="Grimwood J."/>
            <person name="Schmutz J."/>
        </authorList>
    </citation>
    <scope>NUCLEOTIDE SEQUENCE [LARGE SCALE GENOMIC DNA]</scope>
    <source>
        <strain evidence="12">1408120.09</strain>
    </source>
</reference>
<name>A0A5D2TR95_GOSMU</name>
<gene>
    <name evidence="12" type="ORF">E1A91_D09G252600v1</name>
</gene>
<evidence type="ECO:0000313" key="13">
    <source>
        <dbReference type="Proteomes" id="UP000323597"/>
    </source>
</evidence>
<evidence type="ECO:0000256" key="7">
    <source>
        <dbReference type="ARBA" id="ARBA00023316"/>
    </source>
</evidence>
<feature type="transmembrane region" description="Helical" evidence="11">
    <location>
        <begin position="607"/>
        <end position="626"/>
    </location>
</feature>
<dbReference type="SUPFAM" id="SSF53448">
    <property type="entry name" value="Nucleotide-diphospho-sugar transferases"/>
    <property type="match status" value="1"/>
</dbReference>